<organism evidence="1 2">
    <name type="scientific">Crassostrea virginica</name>
    <name type="common">Eastern oyster</name>
    <dbReference type="NCBI Taxonomy" id="6565"/>
    <lineage>
        <taxon>Eukaryota</taxon>
        <taxon>Metazoa</taxon>
        <taxon>Spiralia</taxon>
        <taxon>Lophotrochozoa</taxon>
        <taxon>Mollusca</taxon>
        <taxon>Bivalvia</taxon>
        <taxon>Autobranchia</taxon>
        <taxon>Pteriomorphia</taxon>
        <taxon>Ostreida</taxon>
        <taxon>Ostreoidea</taxon>
        <taxon>Ostreidae</taxon>
        <taxon>Crassostrea</taxon>
    </lineage>
</organism>
<proteinExistence type="predicted"/>
<dbReference type="AlphaFoldDB" id="A0A8B8BXA9"/>
<dbReference type="InterPro" id="IPR000358">
    <property type="entry name" value="RNR_small_fam"/>
</dbReference>
<reference evidence="2" key="1">
    <citation type="submission" date="2025-08" db="UniProtKB">
        <authorList>
            <consortium name="RefSeq"/>
        </authorList>
    </citation>
    <scope>IDENTIFICATION</scope>
    <source>
        <tissue evidence="2">Whole sample</tissue>
    </source>
</reference>
<dbReference type="GeneID" id="111114015"/>
<dbReference type="GO" id="GO:0009263">
    <property type="term" value="P:deoxyribonucleotide biosynthetic process"/>
    <property type="evidence" value="ECO:0007669"/>
    <property type="project" value="InterPro"/>
</dbReference>
<evidence type="ECO:0000313" key="2">
    <source>
        <dbReference type="RefSeq" id="XP_022308013.1"/>
    </source>
</evidence>
<dbReference type="RefSeq" id="XP_022308013.1">
    <property type="nucleotide sequence ID" value="XM_022452305.1"/>
</dbReference>
<dbReference type="GO" id="GO:0005829">
    <property type="term" value="C:cytosol"/>
    <property type="evidence" value="ECO:0007669"/>
    <property type="project" value="TreeGrafter"/>
</dbReference>
<dbReference type="KEGG" id="cvn:111114015"/>
<keyword evidence="1" id="KW-1185">Reference proteome</keyword>
<dbReference type="GO" id="GO:0004748">
    <property type="term" value="F:ribonucleoside-diphosphate reductase activity, thioredoxin disulfide as acceptor"/>
    <property type="evidence" value="ECO:0007669"/>
    <property type="project" value="TreeGrafter"/>
</dbReference>
<gene>
    <name evidence="2" type="primary">LOC111114015</name>
</gene>
<sequence length="476" mass="53973">MMHRESCVCGMDNLELFQVPPTNVALEESKWIEYYPVSSTLNSDTAPIEFDIKGQGDEYLDLSQTYLQVVCKFTKGDGTNLTGNHSTSTPINNILHSLFTEIDVSLNGKIVTPGTDTYPYKAYLEKLLSYKPRTLETQMRACTLWEKDTPGHMDEAGLDAAVFAPVELDVEGVGALAEDNAHTVTIDAPLGEAVIPEHSRNLGLRKRHQAVADSVRKVLIDRLHIDLFQQEKFIPNGVDLRLRFNRAKPQFYMMTAIGSSGKVVILNMLLWVRKVKPTPTVLNAINQRLNSETAKYPLRRVEVKTFTIPAGTQSKISDHLFQGQMPKRIVLGFVENAAFNGDNLKNPFHFKNERVKKLEVSINGETISTRPYEPDFQGGLYLRSYLNLYQGLGKLGEDWAPDITLEEYKNGYTLWCIDFTKDQEAQLNKFHLIETGNLRIEVQFGQNVQQTLNCLVYAEFDNLLEINKQREVNIDY</sequence>
<protein>
    <submittedName>
        <fullName evidence="2">Uncharacterized protein F54H12.2-like</fullName>
    </submittedName>
</protein>
<accession>A0A8B8BXA9</accession>
<dbReference type="OrthoDB" id="6271650at2759"/>
<dbReference type="PANTHER" id="PTHR23409">
    <property type="entry name" value="RIBONUCLEOSIDE-DIPHOSPHATE REDUCTASE SMALL CHAIN"/>
    <property type="match status" value="1"/>
</dbReference>
<name>A0A8B8BXA9_CRAVI</name>
<dbReference type="PANTHER" id="PTHR23409:SF21">
    <property type="entry name" value="CAPSID PROTEIN"/>
    <property type="match status" value="1"/>
</dbReference>
<evidence type="ECO:0000313" key="1">
    <source>
        <dbReference type="Proteomes" id="UP000694844"/>
    </source>
</evidence>
<dbReference type="Proteomes" id="UP000694844">
    <property type="component" value="Chromosome 9"/>
</dbReference>